<dbReference type="SUPFAM" id="SSF48371">
    <property type="entry name" value="ARM repeat"/>
    <property type="match status" value="1"/>
</dbReference>
<organism evidence="1 2">
    <name type="scientific">Nitratidesulfovibrio liaohensis</name>
    <dbReference type="NCBI Taxonomy" id="2604158"/>
    <lineage>
        <taxon>Bacteria</taxon>
        <taxon>Pseudomonadati</taxon>
        <taxon>Thermodesulfobacteriota</taxon>
        <taxon>Desulfovibrionia</taxon>
        <taxon>Desulfovibrionales</taxon>
        <taxon>Desulfovibrionaceae</taxon>
        <taxon>Nitratidesulfovibrio</taxon>
    </lineage>
</organism>
<dbReference type="Pfam" id="PF13646">
    <property type="entry name" value="HEAT_2"/>
    <property type="match status" value="1"/>
</dbReference>
<accession>A0ABY9QYQ5</accession>
<evidence type="ECO:0000313" key="1">
    <source>
        <dbReference type="EMBL" id="WMW64655.1"/>
    </source>
</evidence>
<dbReference type="Gene3D" id="1.25.10.10">
    <property type="entry name" value="Leucine-rich Repeat Variant"/>
    <property type="match status" value="1"/>
</dbReference>
<dbReference type="Proteomes" id="UP001180616">
    <property type="component" value="Chromosome"/>
</dbReference>
<dbReference type="EMBL" id="CP133659">
    <property type="protein sequence ID" value="WMW64655.1"/>
    <property type="molecule type" value="Genomic_DNA"/>
</dbReference>
<reference evidence="1" key="1">
    <citation type="submission" date="2023-09" db="EMBL/GenBank/DDBJ databases">
        <authorList>
            <consortium name="CW5 consortium"/>
            <person name="Lu C.-W."/>
        </authorList>
    </citation>
    <scope>NUCLEOTIDE SEQUENCE</scope>
    <source>
        <strain evidence="1">KPS</strain>
    </source>
</reference>
<gene>
    <name evidence="1" type="ORF">KPS_002708</name>
</gene>
<proteinExistence type="predicted"/>
<protein>
    <submittedName>
        <fullName evidence="1">HEAT repeat domain-containing protein</fullName>
    </submittedName>
</protein>
<sequence length="127" mass="14554">MTHFFCPNCWHEIPEGQDECPECHVSITERWDKKDFVDKLIAALKHPEPTTPIRAAMILGKLKDTRAISHLIFIAQTAHDIFIILAAVRALREFESPVAHNFLMTLKNHPASLIRNEINEYAHSIDT</sequence>
<dbReference type="RefSeq" id="WP_309540732.1">
    <property type="nucleotide sequence ID" value="NZ_CP133659.1"/>
</dbReference>
<keyword evidence="2" id="KW-1185">Reference proteome</keyword>
<name>A0ABY9QYQ5_9BACT</name>
<evidence type="ECO:0000313" key="2">
    <source>
        <dbReference type="Proteomes" id="UP001180616"/>
    </source>
</evidence>
<dbReference type="InterPro" id="IPR016024">
    <property type="entry name" value="ARM-type_fold"/>
</dbReference>
<dbReference type="InterPro" id="IPR011989">
    <property type="entry name" value="ARM-like"/>
</dbReference>